<keyword evidence="13" id="KW-1185">Reference proteome</keyword>
<evidence type="ECO:0000313" key="12">
    <source>
        <dbReference type="EMBL" id="WZL69435.1"/>
    </source>
</evidence>
<evidence type="ECO:0000256" key="8">
    <source>
        <dbReference type="ARBA" id="ARBA00049473"/>
    </source>
</evidence>
<comment type="cofactor">
    <cofactor evidence="10">
        <name>thiamine diphosphate</name>
        <dbReference type="ChEBI" id="CHEBI:58937"/>
    </cofactor>
    <text evidence="10">Binds 1 thiamine pyrophosphate per subunit.</text>
</comment>
<dbReference type="SMART" id="SM00861">
    <property type="entry name" value="Transket_pyr"/>
    <property type="match status" value="1"/>
</dbReference>
<feature type="domain" description="Transketolase-like pyrimidine-binding" evidence="11">
    <location>
        <begin position="353"/>
        <end position="523"/>
    </location>
</feature>
<keyword evidence="7 10" id="KW-0786">Thiamine pyrophosphate</keyword>
<dbReference type="CDD" id="cd02012">
    <property type="entry name" value="TPP_TK"/>
    <property type="match status" value="1"/>
</dbReference>
<evidence type="ECO:0000313" key="13">
    <source>
        <dbReference type="Proteomes" id="UP001486565"/>
    </source>
</evidence>
<dbReference type="Pfam" id="PF00456">
    <property type="entry name" value="Transketolase_N"/>
    <property type="match status" value="1"/>
</dbReference>
<sequence length="658" mass="71839">MNKIEQLTVNTIRVLSAEAVQKANSGHPGLPLGAAPMAYTLWAKQLKHNPHNPNWVNRDRFVLSAGHGSVLLYSLLHLFGYGLTMDDLKNFRQFGSKTPGHPEYGHTAGVETTTGPLGQGIATAVGMAMAEKYLAAHFNRPNYNVVDHYTFVLAGDGCMMEGISSEAASLAGTLQLGKLIVLYDSNNISIEGGTDIAFTENVGKRFEAFHWQVLTVEDGTDINAINKAIEEAKKETNKPTLIEIKTQIGYGVPAKQGKASAHGEPLGADNITAMKEFLGWEEGEEFHVPSEVRAHMDEIIEKGKKEEAEWNDLWNSYKNVHPDLAKEWEVWNNTTLSADLLNDKELWSIGGTMASRQASGKVINHLAKVLPNFIGGSADLAPSNKTYMDGKGDFSAENPGGANLHFGVREHAMGAILNGMKVHGGLIVYGGTFFVFSDYMKASMRLSALMNLPVIYVLTHDSIGVGEDGPTHQPIEHLAALRSMPNFNVFRPADAKETVAGWYSALTSSKPTALILTRQNLPDLGTDGKDALKGAYILKDSENPDIILMATGSEVHLISQAADILKTKGIHARVISMPSWEIFEEQSEEYKANLLPKHITKRLAVEAASSFGWHKYLGFDGKMISIDSFGASGPAETLFEHFGFTVENIVKTVEDMMK</sequence>
<dbReference type="CDD" id="cd07033">
    <property type="entry name" value="TPP_PYR_DXS_TK_like"/>
    <property type="match status" value="1"/>
</dbReference>
<dbReference type="PROSITE" id="PS00802">
    <property type="entry name" value="TRANSKETOLASE_2"/>
    <property type="match status" value="1"/>
</dbReference>
<comment type="catalytic activity">
    <reaction evidence="8 10">
        <text>D-sedoheptulose 7-phosphate + D-glyceraldehyde 3-phosphate = aldehydo-D-ribose 5-phosphate + D-xylulose 5-phosphate</text>
        <dbReference type="Rhea" id="RHEA:10508"/>
        <dbReference type="ChEBI" id="CHEBI:57483"/>
        <dbReference type="ChEBI" id="CHEBI:57737"/>
        <dbReference type="ChEBI" id="CHEBI:58273"/>
        <dbReference type="ChEBI" id="CHEBI:59776"/>
        <dbReference type="EC" id="2.2.1.1"/>
    </reaction>
</comment>
<evidence type="ECO:0000256" key="4">
    <source>
        <dbReference type="ARBA" id="ARBA00022679"/>
    </source>
</evidence>
<keyword evidence="4 10" id="KW-0808">Transferase</keyword>
<reference evidence="12 13" key="1">
    <citation type="submission" date="2023-03" db="EMBL/GenBank/DDBJ databases">
        <title>Novel Species.</title>
        <authorList>
            <person name="Ma S."/>
        </authorList>
    </citation>
    <scope>NUCLEOTIDE SEQUENCE [LARGE SCALE GENOMIC DNA]</scope>
    <source>
        <strain evidence="12 13">LIND6LT2</strain>
    </source>
</reference>
<dbReference type="InterPro" id="IPR020826">
    <property type="entry name" value="Transketolase_BS"/>
</dbReference>
<dbReference type="PANTHER" id="PTHR43522:SF2">
    <property type="entry name" value="TRANSKETOLASE 1-RELATED"/>
    <property type="match status" value="1"/>
</dbReference>
<evidence type="ECO:0000256" key="7">
    <source>
        <dbReference type="ARBA" id="ARBA00023052"/>
    </source>
</evidence>
<dbReference type="Pfam" id="PF02779">
    <property type="entry name" value="Transket_pyr"/>
    <property type="match status" value="1"/>
</dbReference>
<keyword evidence="5 10" id="KW-0479">Metal-binding</keyword>
<dbReference type="InterPro" id="IPR033247">
    <property type="entry name" value="Transketolase_fam"/>
</dbReference>
<dbReference type="InterPro" id="IPR005475">
    <property type="entry name" value="Transketolase-like_Pyr-bd"/>
</dbReference>
<gene>
    <name evidence="12" type="primary">tkt</name>
    <name evidence="12" type="ORF">QBE51_11610</name>
</gene>
<dbReference type="PROSITE" id="PS00801">
    <property type="entry name" value="TRANSKETOLASE_1"/>
    <property type="match status" value="1"/>
</dbReference>
<dbReference type="SUPFAM" id="SSF52922">
    <property type="entry name" value="TK C-terminal domain-like"/>
    <property type="match status" value="1"/>
</dbReference>
<evidence type="ECO:0000256" key="5">
    <source>
        <dbReference type="ARBA" id="ARBA00022723"/>
    </source>
</evidence>
<dbReference type="InterPro" id="IPR049557">
    <property type="entry name" value="Transketolase_CS"/>
</dbReference>
<dbReference type="InterPro" id="IPR005474">
    <property type="entry name" value="Transketolase_N"/>
</dbReference>
<evidence type="ECO:0000256" key="2">
    <source>
        <dbReference type="ARBA" id="ARBA00011738"/>
    </source>
</evidence>
<dbReference type="PANTHER" id="PTHR43522">
    <property type="entry name" value="TRANSKETOLASE"/>
    <property type="match status" value="1"/>
</dbReference>
<comment type="similarity">
    <text evidence="1 10">Belongs to the transketolase family.</text>
</comment>
<dbReference type="SUPFAM" id="SSF52518">
    <property type="entry name" value="Thiamin diphosphate-binding fold (THDP-binding)"/>
    <property type="match status" value="2"/>
</dbReference>
<comment type="function">
    <text evidence="10">Catalyzes the transfer of a two-carbon ketol group from a ketose donor to an aldose acceptor, via a covalent intermediate with the cofactor thiamine pyrophosphate.</text>
</comment>
<evidence type="ECO:0000256" key="10">
    <source>
        <dbReference type="RuleBase" id="RU004996"/>
    </source>
</evidence>
<protein>
    <recommendedName>
        <fullName evidence="3 9">Transketolase</fullName>
        <ecNumber evidence="3 9">2.2.1.1</ecNumber>
    </recommendedName>
</protein>
<comment type="cofactor">
    <cofactor evidence="10">
        <name>Mg(2+)</name>
        <dbReference type="ChEBI" id="CHEBI:18420"/>
    </cofactor>
    <cofactor evidence="10">
        <name>Ca(2+)</name>
        <dbReference type="ChEBI" id="CHEBI:29108"/>
    </cofactor>
    <cofactor evidence="10">
        <name>Mn(2+)</name>
        <dbReference type="ChEBI" id="CHEBI:29035"/>
    </cofactor>
    <cofactor evidence="10">
        <name>Co(2+)</name>
        <dbReference type="ChEBI" id="CHEBI:48828"/>
    </cofactor>
    <text evidence="10">Binds 1 Mg(2+) ion per subunit. Can also utilize other divalent metal cations, such as Ca(2+), Mn(2+) and Co(2+).</text>
</comment>
<name>A0ABZ2Y3E0_9FIRM</name>
<dbReference type="Gene3D" id="3.40.50.920">
    <property type="match status" value="1"/>
</dbReference>
<dbReference type="NCBIfam" id="TIGR00232">
    <property type="entry name" value="tktlase_bact"/>
    <property type="match status" value="1"/>
</dbReference>
<evidence type="ECO:0000256" key="3">
    <source>
        <dbReference type="ARBA" id="ARBA00013152"/>
    </source>
</evidence>
<dbReference type="Proteomes" id="UP001486565">
    <property type="component" value="Chromosome"/>
</dbReference>
<evidence type="ECO:0000256" key="1">
    <source>
        <dbReference type="ARBA" id="ARBA00007131"/>
    </source>
</evidence>
<dbReference type="InterPro" id="IPR009014">
    <property type="entry name" value="Transketo_C/PFOR_II"/>
</dbReference>
<dbReference type="Gene3D" id="3.40.50.970">
    <property type="match status" value="2"/>
</dbReference>
<proteinExistence type="inferred from homology"/>
<evidence type="ECO:0000259" key="11">
    <source>
        <dbReference type="SMART" id="SM00861"/>
    </source>
</evidence>
<dbReference type="Pfam" id="PF22613">
    <property type="entry name" value="Transketolase_C_1"/>
    <property type="match status" value="1"/>
</dbReference>
<comment type="subunit">
    <text evidence="2 10">Homodimer.</text>
</comment>
<keyword evidence="6 10" id="KW-0460">Magnesium</keyword>
<dbReference type="EC" id="2.2.1.1" evidence="3 9"/>
<dbReference type="InterPro" id="IPR005478">
    <property type="entry name" value="Transketolase_bac-like"/>
</dbReference>
<dbReference type="InterPro" id="IPR055152">
    <property type="entry name" value="Transketolase-like_C_2"/>
</dbReference>
<dbReference type="GO" id="GO:0004802">
    <property type="term" value="F:transketolase activity"/>
    <property type="evidence" value="ECO:0007669"/>
    <property type="project" value="UniProtKB-EC"/>
</dbReference>
<dbReference type="EMBL" id="CP121687">
    <property type="protein sequence ID" value="WZL69435.1"/>
    <property type="molecule type" value="Genomic_DNA"/>
</dbReference>
<dbReference type="RefSeq" id="WP_341876431.1">
    <property type="nucleotide sequence ID" value="NZ_CP121687.1"/>
</dbReference>
<evidence type="ECO:0000256" key="6">
    <source>
        <dbReference type="ARBA" id="ARBA00022842"/>
    </source>
</evidence>
<dbReference type="InterPro" id="IPR029061">
    <property type="entry name" value="THDP-binding"/>
</dbReference>
<accession>A0ABZ2Y3E0</accession>
<organism evidence="12 13">
    <name type="scientific">Defluviitalea saccharophila</name>
    <dbReference type="NCBI Taxonomy" id="879970"/>
    <lineage>
        <taxon>Bacteria</taxon>
        <taxon>Bacillati</taxon>
        <taxon>Bacillota</taxon>
        <taxon>Clostridia</taxon>
        <taxon>Lachnospirales</taxon>
        <taxon>Defluviitaleaceae</taxon>
        <taxon>Defluviitalea</taxon>
    </lineage>
</organism>
<keyword evidence="10" id="KW-0106">Calcium</keyword>
<evidence type="ECO:0000256" key="9">
    <source>
        <dbReference type="NCBIfam" id="TIGR00232"/>
    </source>
</evidence>